<keyword evidence="11" id="KW-1185">Reference proteome</keyword>
<dbReference type="PANTHER" id="PTHR11085:SF15">
    <property type="entry name" value="NAD-DEPENDENT HISTONE DEACETYLASE HST4"/>
    <property type="match status" value="1"/>
</dbReference>
<evidence type="ECO:0000259" key="9">
    <source>
        <dbReference type="PROSITE" id="PS50305"/>
    </source>
</evidence>
<dbReference type="Proteomes" id="UP001565368">
    <property type="component" value="Unassembled WGS sequence"/>
</dbReference>
<evidence type="ECO:0000256" key="7">
    <source>
        <dbReference type="PROSITE-ProRule" id="PRU00236"/>
    </source>
</evidence>
<feature type="compositionally biased region" description="Polar residues" evidence="8">
    <location>
        <begin position="183"/>
        <end position="198"/>
    </location>
</feature>
<evidence type="ECO:0000256" key="8">
    <source>
        <dbReference type="SAM" id="MobiDB-lite"/>
    </source>
</evidence>
<protein>
    <recommendedName>
        <fullName evidence="9">Deacetylase sirtuin-type domain-containing protein</fullName>
    </recommendedName>
</protein>
<feature type="region of interest" description="Disordered" evidence="8">
    <location>
        <begin position="1"/>
        <end position="41"/>
    </location>
</feature>
<feature type="region of interest" description="Disordered" evidence="8">
    <location>
        <begin position="396"/>
        <end position="550"/>
    </location>
</feature>
<evidence type="ECO:0000256" key="6">
    <source>
        <dbReference type="ARBA" id="ARBA00023128"/>
    </source>
</evidence>
<dbReference type="InterPro" id="IPR029035">
    <property type="entry name" value="DHS-like_NAD/FAD-binding_dom"/>
</dbReference>
<dbReference type="PROSITE" id="PS50305">
    <property type="entry name" value="SIRTUIN"/>
    <property type="match status" value="1"/>
</dbReference>
<feature type="compositionally biased region" description="Low complexity" evidence="8">
    <location>
        <begin position="495"/>
        <end position="510"/>
    </location>
</feature>
<evidence type="ECO:0000256" key="3">
    <source>
        <dbReference type="ARBA" id="ARBA00022679"/>
    </source>
</evidence>
<gene>
    <name evidence="10" type="ORF">Q8F55_005550</name>
</gene>
<accession>A0ABR3Q2I0</accession>
<dbReference type="InterPro" id="IPR003000">
    <property type="entry name" value="Sirtuin"/>
</dbReference>
<dbReference type="InterPro" id="IPR050134">
    <property type="entry name" value="NAD-dep_sirtuin_deacylases"/>
</dbReference>
<comment type="caution">
    <text evidence="7">Lacks conserved residue(s) required for the propagation of feature annotation.</text>
</comment>
<dbReference type="EMBL" id="JBBXJM010000004">
    <property type="protein sequence ID" value="KAL1408737.1"/>
    <property type="molecule type" value="Genomic_DNA"/>
</dbReference>
<dbReference type="PANTHER" id="PTHR11085">
    <property type="entry name" value="NAD-DEPENDENT PROTEIN DEACYLASE SIRTUIN-5, MITOCHONDRIAL-RELATED"/>
    <property type="match status" value="1"/>
</dbReference>
<comment type="caution">
    <text evidence="10">The sequence shown here is derived from an EMBL/GenBank/DDBJ whole genome shotgun (WGS) entry which is preliminary data.</text>
</comment>
<dbReference type="Gene3D" id="3.40.50.1220">
    <property type="entry name" value="TPP-binding domain"/>
    <property type="match status" value="1"/>
</dbReference>
<evidence type="ECO:0000313" key="10">
    <source>
        <dbReference type="EMBL" id="KAL1408737.1"/>
    </source>
</evidence>
<proteinExistence type="inferred from homology"/>
<sequence>MSTILIPIQPQAGPSRVASTPGKKSLDSSFAQPASGADDEPDLETVVRRVRGARRIVVVCGAGISTAASIPDFRSASGLFSGSKGHNVKDLFDFKSTKSPHLLAKHHALLTELYEKASKAAPTQFHKLLASLNDEGRLLRCYTQNIDGLEERAGLPTGVPSASTPARRAGKAKGRAASLSAATSGQQTPDGDVSSSGSALGDISGALNPGPPTHPPAPRCIPLHGILTHMHCSLCSAQVAIEKCMPLPPHAIACPECELASSIRSALNERSRPVGALRASVVLYSEHHPDGEGIGAVTVRDLKGTGRRGEREGQADLLIVAGTSLAIKGVKKMVKEMSEMLASRPDSSVSDGKSVPVRTIYLNNEPPTAPGSWSDVFDVWCKGDIQEFADLVADDKFAPPLPITPRKPTPRRRVESGDLPPTPSSTPSKPRKRKGDNVFVDIDNTPTKKSKKGPVLPLTPGATPPRARPVPRESSPSPEPKAKSERESSPELKTESSAQSSRTSSRGSTLTPPPPNPFSPARTTLALYPTDPFANHTGPHPASKFWATVL</sequence>
<evidence type="ECO:0000256" key="1">
    <source>
        <dbReference type="ARBA" id="ARBA00004173"/>
    </source>
</evidence>
<reference evidence="10 11" key="1">
    <citation type="submission" date="2023-08" db="EMBL/GenBank/DDBJ databases">
        <title>Annotated Genome Sequence of Vanrija albida AlHP1.</title>
        <authorList>
            <person name="Herzog R."/>
        </authorList>
    </citation>
    <scope>NUCLEOTIDE SEQUENCE [LARGE SCALE GENOMIC DNA]</scope>
    <source>
        <strain evidence="10 11">AlHP1</strain>
    </source>
</reference>
<feature type="compositionally biased region" description="Basic and acidic residues" evidence="8">
    <location>
        <begin position="480"/>
        <end position="494"/>
    </location>
</feature>
<dbReference type="RefSeq" id="XP_069208681.1">
    <property type="nucleotide sequence ID" value="XM_069354039.1"/>
</dbReference>
<evidence type="ECO:0000313" key="11">
    <source>
        <dbReference type="Proteomes" id="UP001565368"/>
    </source>
</evidence>
<organism evidence="10 11">
    <name type="scientific">Vanrija albida</name>
    <dbReference type="NCBI Taxonomy" id="181172"/>
    <lineage>
        <taxon>Eukaryota</taxon>
        <taxon>Fungi</taxon>
        <taxon>Dikarya</taxon>
        <taxon>Basidiomycota</taxon>
        <taxon>Agaricomycotina</taxon>
        <taxon>Tremellomycetes</taxon>
        <taxon>Trichosporonales</taxon>
        <taxon>Trichosporonaceae</taxon>
        <taxon>Vanrija</taxon>
    </lineage>
</organism>
<feature type="region of interest" description="Disordered" evidence="8">
    <location>
        <begin position="152"/>
        <end position="213"/>
    </location>
</feature>
<name>A0ABR3Q2I0_9TREE</name>
<comment type="similarity">
    <text evidence="2">Belongs to the sirtuin family. Class I subfamily.</text>
</comment>
<evidence type="ECO:0000256" key="2">
    <source>
        <dbReference type="ARBA" id="ARBA00006924"/>
    </source>
</evidence>
<keyword evidence="4" id="KW-0809">Transit peptide</keyword>
<keyword evidence="6" id="KW-0496">Mitochondrion</keyword>
<evidence type="ECO:0000256" key="4">
    <source>
        <dbReference type="ARBA" id="ARBA00022946"/>
    </source>
</evidence>
<comment type="subcellular location">
    <subcellularLocation>
        <location evidence="1">Mitochondrion</location>
    </subcellularLocation>
</comment>
<feature type="domain" description="Deacetylase sirtuin-type" evidence="9">
    <location>
        <begin position="36"/>
        <end position="410"/>
    </location>
</feature>
<dbReference type="InterPro" id="IPR026590">
    <property type="entry name" value="Ssirtuin_cat_dom"/>
</dbReference>
<evidence type="ECO:0000256" key="5">
    <source>
        <dbReference type="ARBA" id="ARBA00023027"/>
    </source>
</evidence>
<keyword evidence="3" id="KW-0808">Transferase</keyword>
<keyword evidence="5" id="KW-0520">NAD</keyword>
<dbReference type="SUPFAM" id="SSF52467">
    <property type="entry name" value="DHS-like NAD/FAD-binding domain"/>
    <property type="match status" value="1"/>
</dbReference>
<dbReference type="GeneID" id="95986593"/>
<dbReference type="Pfam" id="PF02146">
    <property type="entry name" value="SIR2"/>
    <property type="match status" value="1"/>
</dbReference>